<name>A0A2A2HA78_METBR</name>
<evidence type="ECO:0000313" key="2">
    <source>
        <dbReference type="EMBL" id="PAV06298.1"/>
    </source>
</evidence>
<reference evidence="2 3" key="1">
    <citation type="journal article" date="2017" name="BMC Genomics">
        <title>Genomic analysis of methanogenic archaea reveals a shift towards energy conservation.</title>
        <authorList>
            <person name="Gilmore S.P."/>
            <person name="Henske J.K."/>
            <person name="Sexton J.A."/>
            <person name="Solomon K.V."/>
            <person name="Seppala S."/>
            <person name="Yoo J.I."/>
            <person name="Huyett L.M."/>
            <person name="Pressman A."/>
            <person name="Cogan J.Z."/>
            <person name="Kivenson V."/>
            <person name="Peng X."/>
            <person name="Tan Y."/>
            <person name="Valentine D.L."/>
            <person name="O'Malley M.A."/>
        </authorList>
    </citation>
    <scope>NUCLEOTIDE SEQUENCE [LARGE SCALE GENOMIC DNA]</scope>
    <source>
        <strain evidence="2 3">M.o.H.</strain>
    </source>
</reference>
<evidence type="ECO:0000313" key="3">
    <source>
        <dbReference type="Proteomes" id="UP000217784"/>
    </source>
</evidence>
<dbReference type="InterPro" id="IPR050834">
    <property type="entry name" value="Glycosyltransf_2"/>
</dbReference>
<dbReference type="AlphaFoldDB" id="A0A2A2HA78"/>
<dbReference type="OrthoDB" id="77484at2157"/>
<proteinExistence type="predicted"/>
<protein>
    <recommendedName>
        <fullName evidence="1">Glycosyltransferase 2-like domain-containing protein</fullName>
    </recommendedName>
</protein>
<feature type="domain" description="Glycosyltransferase 2-like" evidence="1">
    <location>
        <begin position="205"/>
        <end position="314"/>
    </location>
</feature>
<dbReference type="EMBL" id="LMVM01000001">
    <property type="protein sequence ID" value="PAV06298.1"/>
    <property type="molecule type" value="Genomic_DNA"/>
</dbReference>
<dbReference type="Gene3D" id="3.90.550.10">
    <property type="entry name" value="Spore Coat Polysaccharide Biosynthesis Protein SpsA, Chain A"/>
    <property type="match status" value="2"/>
</dbReference>
<keyword evidence="3" id="KW-1185">Reference proteome</keyword>
<dbReference type="InterPro" id="IPR001173">
    <property type="entry name" value="Glyco_trans_2-like"/>
</dbReference>
<dbReference type="Proteomes" id="UP000217784">
    <property type="component" value="Unassembled WGS sequence"/>
</dbReference>
<organism evidence="2 3">
    <name type="scientific">Methanobacterium bryantii</name>
    <dbReference type="NCBI Taxonomy" id="2161"/>
    <lineage>
        <taxon>Archaea</taxon>
        <taxon>Methanobacteriati</taxon>
        <taxon>Methanobacteriota</taxon>
        <taxon>Methanomada group</taxon>
        <taxon>Methanobacteria</taxon>
        <taxon>Methanobacteriales</taxon>
        <taxon>Methanobacteriaceae</taxon>
        <taxon>Methanobacterium</taxon>
    </lineage>
</organism>
<comment type="caution">
    <text evidence="2">The sequence shown here is derived from an EMBL/GenBank/DDBJ whole genome shotgun (WGS) entry which is preliminary data.</text>
</comment>
<dbReference type="PANTHER" id="PTHR43685:SF2">
    <property type="entry name" value="GLYCOSYLTRANSFERASE 2-LIKE DOMAIN-CONTAINING PROTEIN"/>
    <property type="match status" value="1"/>
</dbReference>
<feature type="domain" description="Glycosyltransferase 2-like" evidence="1">
    <location>
        <begin position="446"/>
        <end position="592"/>
    </location>
</feature>
<dbReference type="Pfam" id="PF00535">
    <property type="entry name" value="Glycos_transf_2"/>
    <property type="match status" value="2"/>
</dbReference>
<dbReference type="PANTHER" id="PTHR43685">
    <property type="entry name" value="GLYCOSYLTRANSFERASE"/>
    <property type="match status" value="1"/>
</dbReference>
<sequence>MENNELNHRINEFKPDFCENKCYKRQSIIRRIISKFPVLYIVFNKDNHNLKNIITTIKGYKTIKKNNLLDVNYYLKNSADVRQSGIEPLLHYLYHGCKEGRNPSFQFDTKYYMQTYKDIQESNLNPLVHYSLFGIYEGRKTKEKVNSDIISNNNNFSRFLANSLISPIIDAPFYEEDKRCFAMMENVAKYLVNLARDMESTTLVSVIMPVYNRVEVVKFAIDSVLNQTYRNIELIIVDDGSDDGTFELIESVKDNRIVLLRNEKCRGVSKARNKALTAAGGKYIAYLDSDNVWDPLYIAAMVGAFCKLPDAEAVYGGQLLFEEKHKEPFAVRFGSFNKSLLTNRNYIDINAFCHVRDVYVRLGGFDEGLRRYVDWDLIMRVAETSKMYSVPVLLSYYYYNNAQNTITNDNRFIGDEDILLKKQKKRIQNNENRLISTPSKMDHKVSIIIPSYESLEDLQECISTILALRTYGSLELIVVDNASSQPVINYLIKLKKENKIKFIQNDVNYGFTYAVNQGIDAAETDNDILILNNDAIITPGAIETMQKTAYELPQCGIVVPQQVLPGGTKTINTHVPYAKSQRDCDVNLSLHHGNIINVPTFHSGELLELNFAPFFCAYIKRDVLNDSMGLDAELGRHYRSDHIFCSYIINMMGLKIYYVPKAVVYHKLQKSTDILCEQSNKNNNFDMISRKNQWNEELMAQLGYKTAIWDF</sequence>
<gene>
    <name evidence="2" type="ORF">ASJ80_15835</name>
</gene>
<evidence type="ECO:0000259" key="1">
    <source>
        <dbReference type="Pfam" id="PF00535"/>
    </source>
</evidence>
<dbReference type="InterPro" id="IPR029044">
    <property type="entry name" value="Nucleotide-diphossugar_trans"/>
</dbReference>
<accession>A0A2A2HA78</accession>
<dbReference type="SUPFAM" id="SSF53448">
    <property type="entry name" value="Nucleotide-diphospho-sugar transferases"/>
    <property type="match status" value="2"/>
</dbReference>